<dbReference type="EMBL" id="CAKAEH010001869">
    <property type="protein sequence ID" value="CAG9539920.1"/>
    <property type="molecule type" value="Genomic_DNA"/>
</dbReference>
<dbReference type="Proteomes" id="UP000746747">
    <property type="component" value="Unassembled WGS sequence"/>
</dbReference>
<reference evidence="2" key="1">
    <citation type="submission" date="2021-09" db="EMBL/GenBank/DDBJ databases">
        <authorList>
            <consortium name="Pathogen Informatics"/>
        </authorList>
    </citation>
    <scope>NUCLEOTIDE SEQUENCE</scope>
</reference>
<name>A0A8J2MC70_9BILA</name>
<evidence type="ECO:0000313" key="3">
    <source>
        <dbReference type="Proteomes" id="UP000746747"/>
    </source>
</evidence>
<feature type="compositionally biased region" description="Basic and acidic residues" evidence="1">
    <location>
        <begin position="32"/>
        <end position="43"/>
    </location>
</feature>
<feature type="region of interest" description="Disordered" evidence="1">
    <location>
        <begin position="1"/>
        <end position="58"/>
    </location>
</feature>
<keyword evidence="3" id="KW-1185">Reference proteome</keyword>
<organism evidence="2 3">
    <name type="scientific">Cercopithifilaria johnstoni</name>
    <dbReference type="NCBI Taxonomy" id="2874296"/>
    <lineage>
        <taxon>Eukaryota</taxon>
        <taxon>Metazoa</taxon>
        <taxon>Ecdysozoa</taxon>
        <taxon>Nematoda</taxon>
        <taxon>Chromadorea</taxon>
        <taxon>Rhabditida</taxon>
        <taxon>Spirurina</taxon>
        <taxon>Spiruromorpha</taxon>
        <taxon>Filarioidea</taxon>
        <taxon>Onchocercidae</taxon>
        <taxon>Cercopithifilaria</taxon>
    </lineage>
</organism>
<gene>
    <name evidence="2" type="ORF">CJOHNSTONI_LOCUS9480</name>
</gene>
<sequence length="149" mass="16884">MCLHTRGPSQWNVSKAQRGDSKTPAENINVPKEAKDKKTDSKKNANNSSMEQGEKPITQLVITETQKTNLIGRCDGSKPKFREMDLNDNKNLKQNELNEKNQQLANSFIAEFTQKSMSKSGTCKKNESVIHDNTLEEIPRDMPKYDSLQ</sequence>
<dbReference type="AlphaFoldDB" id="A0A8J2MC70"/>
<comment type="caution">
    <text evidence="2">The sequence shown here is derived from an EMBL/GenBank/DDBJ whole genome shotgun (WGS) entry which is preliminary data.</text>
</comment>
<proteinExistence type="predicted"/>
<evidence type="ECO:0000256" key="1">
    <source>
        <dbReference type="SAM" id="MobiDB-lite"/>
    </source>
</evidence>
<protein>
    <submittedName>
        <fullName evidence="2">Uncharacterized protein</fullName>
    </submittedName>
</protein>
<accession>A0A8J2MC70</accession>
<dbReference type="OrthoDB" id="5874115at2759"/>
<evidence type="ECO:0000313" key="2">
    <source>
        <dbReference type="EMBL" id="CAG9539920.1"/>
    </source>
</evidence>